<dbReference type="SMART" id="SM00267">
    <property type="entry name" value="GGDEF"/>
    <property type="match status" value="1"/>
</dbReference>
<dbReference type="PROSITE" id="PS50883">
    <property type="entry name" value="EAL"/>
    <property type="match status" value="1"/>
</dbReference>
<keyword evidence="5" id="KW-1185">Reference proteome</keyword>
<proteinExistence type="predicted"/>
<dbReference type="Gene3D" id="3.30.70.270">
    <property type="match status" value="1"/>
</dbReference>
<feature type="domain" description="GGDEF" evidence="3">
    <location>
        <begin position="592"/>
        <end position="725"/>
    </location>
</feature>
<dbReference type="EMBL" id="JAINZW010000001">
    <property type="protein sequence ID" value="MBZ4038247.1"/>
    <property type="molecule type" value="Genomic_DNA"/>
</dbReference>
<dbReference type="CDD" id="cd01948">
    <property type="entry name" value="EAL"/>
    <property type="match status" value="1"/>
</dbReference>
<dbReference type="Pfam" id="PF00563">
    <property type="entry name" value="EAL"/>
    <property type="match status" value="1"/>
</dbReference>
<dbReference type="Pfam" id="PF00990">
    <property type="entry name" value="GGDEF"/>
    <property type="match status" value="1"/>
</dbReference>
<dbReference type="SMART" id="SM00052">
    <property type="entry name" value="EAL"/>
    <property type="match status" value="1"/>
</dbReference>
<evidence type="ECO:0000256" key="1">
    <source>
        <dbReference type="SAM" id="Coils"/>
    </source>
</evidence>
<dbReference type="SUPFAM" id="SSF55781">
    <property type="entry name" value="GAF domain-like"/>
    <property type="match status" value="2"/>
</dbReference>
<dbReference type="SUPFAM" id="SSF55073">
    <property type="entry name" value="Nucleotide cyclase"/>
    <property type="match status" value="1"/>
</dbReference>
<organism evidence="4 5">
    <name type="scientific">Novilysobacter selenitireducens</name>
    <dbReference type="NCBI Taxonomy" id="2872639"/>
    <lineage>
        <taxon>Bacteria</taxon>
        <taxon>Pseudomonadati</taxon>
        <taxon>Pseudomonadota</taxon>
        <taxon>Gammaproteobacteria</taxon>
        <taxon>Lysobacterales</taxon>
        <taxon>Lysobacteraceae</taxon>
        <taxon>Novilysobacter</taxon>
    </lineage>
</organism>
<dbReference type="InterPro" id="IPR035919">
    <property type="entry name" value="EAL_sf"/>
</dbReference>
<gene>
    <name evidence="4" type="ORF">K6753_01690</name>
</gene>
<evidence type="ECO:0000313" key="4">
    <source>
        <dbReference type="EMBL" id="MBZ4038247.1"/>
    </source>
</evidence>
<dbReference type="PANTHER" id="PTHR33121">
    <property type="entry name" value="CYCLIC DI-GMP PHOSPHODIESTERASE PDEF"/>
    <property type="match status" value="1"/>
</dbReference>
<dbReference type="InterPro" id="IPR043128">
    <property type="entry name" value="Rev_trsase/Diguanyl_cyclase"/>
</dbReference>
<dbReference type="NCBIfam" id="TIGR00254">
    <property type="entry name" value="GGDEF"/>
    <property type="match status" value="1"/>
</dbReference>
<dbReference type="Proteomes" id="UP001430954">
    <property type="component" value="Unassembled WGS sequence"/>
</dbReference>
<dbReference type="InterPro" id="IPR003018">
    <property type="entry name" value="GAF"/>
</dbReference>
<feature type="domain" description="EAL" evidence="2">
    <location>
        <begin position="734"/>
        <end position="981"/>
    </location>
</feature>
<dbReference type="InterPro" id="IPR000160">
    <property type="entry name" value="GGDEF_dom"/>
</dbReference>
<keyword evidence="1" id="KW-0175">Coiled coil</keyword>
<evidence type="ECO:0000259" key="3">
    <source>
        <dbReference type="PROSITE" id="PS50887"/>
    </source>
</evidence>
<dbReference type="PANTHER" id="PTHR33121:SF70">
    <property type="entry name" value="SIGNALING PROTEIN YKOW"/>
    <property type="match status" value="1"/>
</dbReference>
<dbReference type="CDD" id="cd01949">
    <property type="entry name" value="GGDEF"/>
    <property type="match status" value="1"/>
</dbReference>
<dbReference type="RefSeq" id="WP_223674447.1">
    <property type="nucleotide sequence ID" value="NZ_JAINZW010000001.1"/>
</dbReference>
<protein>
    <submittedName>
        <fullName evidence="4">EAL domain-containing protein</fullName>
    </submittedName>
</protein>
<reference evidence="4 5" key="1">
    <citation type="submission" date="2021-09" db="EMBL/GenBank/DDBJ databases">
        <title>Lysobacter sp. 13A isolated from the river sediment.</title>
        <authorList>
            <person name="Liu H."/>
            <person name="Li S."/>
            <person name="Mao S."/>
        </authorList>
    </citation>
    <scope>NUCLEOTIDE SEQUENCE [LARGE SCALE GENOMIC DNA]</scope>
    <source>
        <strain evidence="4 5">13A</strain>
    </source>
</reference>
<dbReference type="Pfam" id="PF13185">
    <property type="entry name" value="GAF_2"/>
    <property type="match status" value="2"/>
</dbReference>
<evidence type="ECO:0000259" key="2">
    <source>
        <dbReference type="PROSITE" id="PS50883"/>
    </source>
</evidence>
<feature type="coiled-coil region" evidence="1">
    <location>
        <begin position="317"/>
        <end position="360"/>
    </location>
</feature>
<accession>A0ABS7T2Z5</accession>
<comment type="caution">
    <text evidence="4">The sequence shown here is derived from an EMBL/GenBank/DDBJ whole genome shotgun (WGS) entry which is preliminary data.</text>
</comment>
<evidence type="ECO:0000313" key="5">
    <source>
        <dbReference type="Proteomes" id="UP001430954"/>
    </source>
</evidence>
<dbReference type="InterPro" id="IPR029787">
    <property type="entry name" value="Nucleotide_cyclase"/>
</dbReference>
<dbReference type="PROSITE" id="PS50887">
    <property type="entry name" value="GGDEF"/>
    <property type="match status" value="1"/>
</dbReference>
<sequence length="981" mass="108948">MNPKSAASEEMPHHDVRPVDALVMDLLDARNVDAMAEAVIRGLDGTGDYRLVCSSDWPREATCHPALSERDDPDAPLEAAESVLAAVRAGASPACGGRVLCDDGGAVAVLLPCTPSQAARRPLASPRCEPMLEAAGKRLAELLTARRLRSSVRQLAQSERLQHALFAIADMAGSDHDMPTMLRGLHEIVGGLMYAENFYIAMFDEDSDSLRFLYFVDTVDADGPDLDTPMPMAELMYGRTWYLIRDAKPLMGSTAQLRRQVSGPLHQHGAADLDWLGVPMMRHGQVRGAVVVQSYVSEGCYSDADRALLGFVADHILTALERKRDQEELERRVAERTRQLAEANRGLQEQVRERERSEQVQTSLYRIAALANVDDEAERFYRHIHLAVGELINAQNFFIALLSEDGQCLEFPYFVDDKDSARPPRPLGRGLSEYVIRTGKPVLLDSERARKLIDAGEIEATPGVGTISLYWLGVPLLDSERVIGVIAVQSYSEDLAYDERDAELLQFVSYQIANSLQRRNSAEALRRLNAELEQRVQDRTRELREQIAVREQVEAQLKHQVMHDPLTGLPNRLYLRDRLERAIAGLRRNPDRRYALLYLDVDRFKLFNDSLGHLAGDEVLREVSARLGQCIREPDVVARLSGDEFAVLLEDVPVPKVACKVAQRIQDALSRPMHIAGRELQTSASIGIAIGDARYASTDELLHDADVALYRAKSAGRQRFVLFDDSLQQQALDVLGVEHELRNALARHEFEPYFQPLVGLDDGAVIGYEALVRWRHPTRGVLAPGEFLPVAEDSGLLEAIDWSMYRMACRAGAALVGEGQFMTLNISPRHFQDPEFDVHLLALAREAGFEPARLRIEVTESTLLGDPDAVAAILERLREAHVDAALDDFGTGYSSLGYVQRFPLKMIKIDRSFVAPLGDGMSQRSSAIVAAILALAQSLGLDVVAEGIETDVQRRALQQMGCVHGQGFLFGRPEPASHWRH</sequence>
<feature type="coiled-coil region" evidence="1">
    <location>
        <begin position="522"/>
        <end position="549"/>
    </location>
</feature>
<dbReference type="Gene3D" id="3.30.450.40">
    <property type="match status" value="2"/>
</dbReference>
<dbReference type="SMART" id="SM00065">
    <property type="entry name" value="GAF"/>
    <property type="match status" value="2"/>
</dbReference>
<dbReference type="InterPro" id="IPR029016">
    <property type="entry name" value="GAF-like_dom_sf"/>
</dbReference>
<dbReference type="InterPro" id="IPR050706">
    <property type="entry name" value="Cyclic-di-GMP_PDE-like"/>
</dbReference>
<name>A0ABS7T2Z5_9GAMM</name>
<dbReference type="Gene3D" id="3.20.20.450">
    <property type="entry name" value="EAL domain"/>
    <property type="match status" value="1"/>
</dbReference>
<dbReference type="SUPFAM" id="SSF141868">
    <property type="entry name" value="EAL domain-like"/>
    <property type="match status" value="1"/>
</dbReference>
<dbReference type="InterPro" id="IPR001633">
    <property type="entry name" value="EAL_dom"/>
</dbReference>